<proteinExistence type="predicted"/>
<evidence type="ECO:0000313" key="2">
    <source>
        <dbReference type="Proteomes" id="UP000270034"/>
    </source>
</evidence>
<dbReference type="Proteomes" id="UP000270034">
    <property type="component" value="Chromosome"/>
</dbReference>
<organism evidence="1 2">
    <name type="scientific">Acetobacter orientalis</name>
    <dbReference type="NCBI Taxonomy" id="146474"/>
    <lineage>
        <taxon>Bacteria</taxon>
        <taxon>Pseudomonadati</taxon>
        <taxon>Pseudomonadota</taxon>
        <taxon>Alphaproteobacteria</taxon>
        <taxon>Acetobacterales</taxon>
        <taxon>Acetobacteraceae</taxon>
        <taxon>Acetobacter</taxon>
    </lineage>
</organism>
<dbReference type="EMBL" id="AP018515">
    <property type="protein sequence ID" value="BBC79443.1"/>
    <property type="molecule type" value="Genomic_DNA"/>
</dbReference>
<dbReference type="AlphaFoldDB" id="A0A2Z5ZFR1"/>
<sequence length="38" mass="4207">MQGVLPCFFAQAQGKGMKLKIKEKDSALLKIRAEPDCL</sequence>
<accession>A0A2Z5ZFR1</accession>
<gene>
    <name evidence="1" type="ORF">AcetOrient_orf01638</name>
</gene>
<reference evidence="1 2" key="1">
    <citation type="submission" date="2018-02" db="EMBL/GenBank/DDBJ databases">
        <title>Acetobacter orientalis genome.</title>
        <authorList>
            <person name="Nakashima N."/>
            <person name="Tamura T."/>
        </authorList>
    </citation>
    <scope>NUCLEOTIDE SEQUENCE [LARGE SCALE GENOMIC DNA]</scope>
    <source>
        <strain evidence="1 2">FAN1</strain>
    </source>
</reference>
<protein>
    <submittedName>
        <fullName evidence="1">Uncharacterized protein</fullName>
    </submittedName>
</protein>
<name>A0A2Z5ZFR1_9PROT</name>
<dbReference type="KEGG" id="aot:AcetOri_orf01638"/>
<evidence type="ECO:0000313" key="1">
    <source>
        <dbReference type="EMBL" id="BBC79443.1"/>
    </source>
</evidence>